<protein>
    <recommendedName>
        <fullName evidence="1">ribose-phosphate diphosphokinase</fullName>
        <ecNumber evidence="1">2.7.6.1</ecNumber>
    </recommendedName>
</protein>
<dbReference type="Proteomes" id="UP000249762">
    <property type="component" value="Unassembled WGS sequence"/>
</dbReference>
<name>A0A328PQ28_9MOLU</name>
<dbReference type="EC" id="2.7.6.1" evidence="1"/>
<keyword evidence="6 13" id="KW-0418">Kinase</keyword>
<dbReference type="InterPro" id="IPR029099">
    <property type="entry name" value="Pribosyltran_N"/>
</dbReference>
<keyword evidence="2" id="KW-0808">Transferase</keyword>
<dbReference type="SMART" id="SM01400">
    <property type="entry name" value="Pribosyltran_N"/>
    <property type="match status" value="1"/>
</dbReference>
<dbReference type="EMBL" id="QKVO01000001">
    <property type="protein sequence ID" value="RAO95266.1"/>
    <property type="molecule type" value="Genomic_DNA"/>
</dbReference>
<evidence type="ECO:0000256" key="9">
    <source>
        <dbReference type="ARBA" id="ARBA00049535"/>
    </source>
</evidence>
<dbReference type="FunFam" id="3.40.50.2020:FF:000007">
    <property type="entry name" value="Ribose-phosphate pyrophosphokinase"/>
    <property type="match status" value="1"/>
</dbReference>
<dbReference type="GO" id="GO:0004749">
    <property type="term" value="F:ribose phosphate diphosphokinase activity"/>
    <property type="evidence" value="ECO:0007669"/>
    <property type="project" value="UniProtKB-EC"/>
</dbReference>
<dbReference type="InterPro" id="IPR005946">
    <property type="entry name" value="Rib-P_diPkinase"/>
</dbReference>
<dbReference type="AlphaFoldDB" id="A0A328PQ28"/>
<feature type="domain" description="Phosphoribosyltransferase" evidence="11">
    <location>
        <begin position="165"/>
        <end position="253"/>
    </location>
</feature>
<evidence type="ECO:0000256" key="4">
    <source>
        <dbReference type="ARBA" id="ARBA00022727"/>
    </source>
</evidence>
<dbReference type="NCBIfam" id="TIGR01251">
    <property type="entry name" value="ribP_PPkin"/>
    <property type="match status" value="1"/>
</dbReference>
<evidence type="ECO:0000313" key="13">
    <source>
        <dbReference type="EMBL" id="RAO95266.1"/>
    </source>
</evidence>
<keyword evidence="7" id="KW-0067">ATP-binding</keyword>
<organism evidence="13 14">
    <name type="scientific">Mycoplasma wenyonii</name>
    <dbReference type="NCBI Taxonomy" id="65123"/>
    <lineage>
        <taxon>Bacteria</taxon>
        <taxon>Bacillati</taxon>
        <taxon>Mycoplasmatota</taxon>
        <taxon>Mollicutes</taxon>
        <taxon>Mycoplasmataceae</taxon>
        <taxon>Mycoplasma</taxon>
    </lineage>
</organism>
<keyword evidence="5" id="KW-0547">Nucleotide-binding</keyword>
<evidence type="ECO:0000256" key="1">
    <source>
        <dbReference type="ARBA" id="ARBA00013247"/>
    </source>
</evidence>
<dbReference type="GO" id="GO:0005737">
    <property type="term" value="C:cytoplasm"/>
    <property type="evidence" value="ECO:0007669"/>
    <property type="project" value="TreeGrafter"/>
</dbReference>
<evidence type="ECO:0000256" key="3">
    <source>
        <dbReference type="ARBA" id="ARBA00022723"/>
    </source>
</evidence>
<dbReference type="RefSeq" id="WP_112664933.1">
    <property type="nucleotide sequence ID" value="NZ_QKVO01000001.1"/>
</dbReference>
<dbReference type="GO" id="GO:0006164">
    <property type="term" value="P:purine nucleotide biosynthetic process"/>
    <property type="evidence" value="ECO:0007669"/>
    <property type="project" value="TreeGrafter"/>
</dbReference>
<comment type="similarity">
    <text evidence="10">Belongs to the ribose-phosphate pyrophosphokinase family.</text>
</comment>
<dbReference type="GO" id="GO:0006015">
    <property type="term" value="P:5-phosphoribose 1-diphosphate biosynthetic process"/>
    <property type="evidence" value="ECO:0007669"/>
    <property type="project" value="TreeGrafter"/>
</dbReference>
<dbReference type="PANTHER" id="PTHR10210">
    <property type="entry name" value="RIBOSE-PHOSPHATE DIPHOSPHOKINASE FAMILY MEMBER"/>
    <property type="match status" value="1"/>
</dbReference>
<evidence type="ECO:0000313" key="14">
    <source>
        <dbReference type="Proteomes" id="UP000249762"/>
    </source>
</evidence>
<dbReference type="GO" id="GO:0016301">
    <property type="term" value="F:kinase activity"/>
    <property type="evidence" value="ECO:0007669"/>
    <property type="project" value="UniProtKB-KW"/>
</dbReference>
<feature type="domain" description="Ribose-phosphate pyrophosphokinase N-terminal" evidence="12">
    <location>
        <begin position="10"/>
        <end position="123"/>
    </location>
</feature>
<dbReference type="NCBIfam" id="NF002320">
    <property type="entry name" value="PRK01259.1"/>
    <property type="match status" value="1"/>
</dbReference>
<comment type="catalytic activity">
    <reaction evidence="9">
        <text>D-ribose 5-phosphate + ATP = 5-phospho-alpha-D-ribose 1-diphosphate + AMP + H(+)</text>
        <dbReference type="Rhea" id="RHEA:15609"/>
        <dbReference type="ChEBI" id="CHEBI:15378"/>
        <dbReference type="ChEBI" id="CHEBI:30616"/>
        <dbReference type="ChEBI" id="CHEBI:58017"/>
        <dbReference type="ChEBI" id="CHEBI:78346"/>
        <dbReference type="ChEBI" id="CHEBI:456215"/>
        <dbReference type="EC" id="2.7.6.1"/>
    </reaction>
</comment>
<dbReference type="Pfam" id="PF13793">
    <property type="entry name" value="Pribosyltran_N"/>
    <property type="match status" value="1"/>
</dbReference>
<sequence>MVDSSDSLYFHINISETLKDNLEKEFKLPFSELNIFSFPDGEYFVQPKVSVRGKKVFLLHSLSAPVNENFMKLLVTIDAIKRAAAKEINLIITYLAYSRQDRKTEKRAPITSKLISNLISVSGANKITTLDLHSDQIEGFFDITIDHLYAVPLFAEYLIRTYGSKLREFVIVSPDFGATKRTRVLSNLLSIPIVIMEKIRGKKGEINEHTVYGDVVDKKCLIFDDIIGTGGTVILAIKTLKKLGAKSTIICATHGLFSGQAWSLFDSAYQEDLFSEILVSDSVPLQEKKDYVKVISLAKLLSKVIDIYSQGIGSLSNIYESFKSEVLQLNSKV</sequence>
<evidence type="ECO:0000256" key="8">
    <source>
        <dbReference type="ARBA" id="ARBA00022842"/>
    </source>
</evidence>
<comment type="caution">
    <text evidence="13">The sequence shown here is derived from an EMBL/GenBank/DDBJ whole genome shotgun (WGS) entry which is preliminary data.</text>
</comment>
<reference evidence="14" key="1">
    <citation type="submission" date="2018-06" db="EMBL/GenBank/DDBJ databases">
        <authorList>
            <person name="Martinez Ocampo F."/>
            <person name="Quiroz Castaneda R.E."/>
            <person name="Rojas Lopez X."/>
        </authorList>
    </citation>
    <scope>NUCLEOTIDE SEQUENCE [LARGE SCALE GENOMIC DNA]</scope>
    <source>
        <strain evidence="14">INIFAP02</strain>
    </source>
</reference>
<evidence type="ECO:0000259" key="11">
    <source>
        <dbReference type="Pfam" id="PF00156"/>
    </source>
</evidence>
<dbReference type="Pfam" id="PF00156">
    <property type="entry name" value="Pribosyltran"/>
    <property type="match status" value="1"/>
</dbReference>
<keyword evidence="8" id="KW-0460">Magnesium</keyword>
<accession>A0A328PQ28</accession>
<dbReference type="InterPro" id="IPR029057">
    <property type="entry name" value="PRTase-like"/>
</dbReference>
<evidence type="ECO:0000256" key="5">
    <source>
        <dbReference type="ARBA" id="ARBA00022741"/>
    </source>
</evidence>
<evidence type="ECO:0000256" key="10">
    <source>
        <dbReference type="RuleBase" id="RU004324"/>
    </source>
</evidence>
<keyword evidence="3" id="KW-0479">Metal-binding</keyword>
<dbReference type="Gene3D" id="3.40.50.2020">
    <property type="match status" value="2"/>
</dbReference>
<dbReference type="CDD" id="cd06223">
    <property type="entry name" value="PRTases_typeI"/>
    <property type="match status" value="1"/>
</dbReference>
<keyword evidence="4 10" id="KW-0545">Nucleotide biosynthesis</keyword>
<proteinExistence type="inferred from homology"/>
<evidence type="ECO:0000256" key="7">
    <source>
        <dbReference type="ARBA" id="ARBA00022840"/>
    </source>
</evidence>
<dbReference type="GO" id="GO:0005524">
    <property type="term" value="F:ATP binding"/>
    <property type="evidence" value="ECO:0007669"/>
    <property type="project" value="UniProtKB-KW"/>
</dbReference>
<dbReference type="PANTHER" id="PTHR10210:SF41">
    <property type="entry name" value="RIBOSE-PHOSPHATE PYROPHOSPHOKINASE 1, CHLOROPLASTIC"/>
    <property type="match status" value="1"/>
</dbReference>
<evidence type="ECO:0000259" key="12">
    <source>
        <dbReference type="Pfam" id="PF13793"/>
    </source>
</evidence>
<dbReference type="SUPFAM" id="SSF53271">
    <property type="entry name" value="PRTase-like"/>
    <property type="match status" value="1"/>
</dbReference>
<dbReference type="GO" id="GO:0000287">
    <property type="term" value="F:magnesium ion binding"/>
    <property type="evidence" value="ECO:0007669"/>
    <property type="project" value="InterPro"/>
</dbReference>
<evidence type="ECO:0000256" key="2">
    <source>
        <dbReference type="ARBA" id="ARBA00022679"/>
    </source>
</evidence>
<dbReference type="OrthoDB" id="9777067at2"/>
<keyword evidence="14" id="KW-1185">Reference proteome</keyword>
<dbReference type="InterPro" id="IPR000836">
    <property type="entry name" value="PRTase_dom"/>
</dbReference>
<evidence type="ECO:0000256" key="6">
    <source>
        <dbReference type="ARBA" id="ARBA00022777"/>
    </source>
</evidence>
<dbReference type="GO" id="GO:0002189">
    <property type="term" value="C:ribose phosphate diphosphokinase complex"/>
    <property type="evidence" value="ECO:0007669"/>
    <property type="project" value="TreeGrafter"/>
</dbReference>
<gene>
    <name evidence="13" type="ORF">DNK47_00175</name>
</gene>